<feature type="signal peptide" evidence="1">
    <location>
        <begin position="1"/>
        <end position="26"/>
    </location>
</feature>
<organism evidence="2 3">
    <name type="scientific">Candidatus Auribacter fodinae</name>
    <dbReference type="NCBI Taxonomy" id="2093366"/>
    <lineage>
        <taxon>Bacteria</taxon>
        <taxon>Pseudomonadati</taxon>
        <taxon>Candidatus Auribacterota</taxon>
        <taxon>Candidatus Auribacteria</taxon>
        <taxon>Candidatus Auribacterales</taxon>
        <taxon>Candidatus Auribacteraceae</taxon>
        <taxon>Candidatus Auribacter</taxon>
    </lineage>
</organism>
<dbReference type="EMBL" id="QZJZ01000058">
    <property type="protein sequence ID" value="RJP58961.1"/>
    <property type="molecule type" value="Genomic_DNA"/>
</dbReference>
<keyword evidence="1" id="KW-0732">Signal</keyword>
<sequence length="260" mass="29029">MKKGIRIKINYCFVSCLMIVSNLMCSIVGSEPIFTKDKSVKKAAVKMEITVNYNPNPVYLILDQNLIMKTAADGFAPKSGKGYGQYRALGTTYLSWQAKSAYEIIMYTDNINDLGLRSMLLPESRSVSDKSARVEYYSGIYPPKPWKQSNPPYFISFKVWVPMTADPGETTAPVDSNGVITETDWNKSFYGIPEKMAIDPARGTYGSAKKVIASIVTNKAPFRIEMTFGLDLFNSKYASNAVTYPNRIYVGKVYVELIGN</sequence>
<evidence type="ECO:0000313" key="2">
    <source>
        <dbReference type="EMBL" id="RJP58961.1"/>
    </source>
</evidence>
<comment type="caution">
    <text evidence="2">The sequence shown here is derived from an EMBL/GenBank/DDBJ whole genome shotgun (WGS) entry which is preliminary data.</text>
</comment>
<accession>A0A3A4RBN7</accession>
<name>A0A3A4RBN7_9BACT</name>
<reference evidence="2 3" key="1">
    <citation type="journal article" date="2017" name="ISME J.">
        <title>Energy and carbon metabolisms in a deep terrestrial subsurface fluid microbial community.</title>
        <authorList>
            <person name="Momper L."/>
            <person name="Jungbluth S.P."/>
            <person name="Lee M.D."/>
            <person name="Amend J.P."/>
        </authorList>
    </citation>
    <scope>NUCLEOTIDE SEQUENCE [LARGE SCALE GENOMIC DNA]</scope>
    <source>
        <strain evidence="2">SURF_26</strain>
    </source>
</reference>
<proteinExistence type="predicted"/>
<dbReference type="AlphaFoldDB" id="A0A3A4RBN7"/>
<evidence type="ECO:0000313" key="3">
    <source>
        <dbReference type="Proteomes" id="UP000266426"/>
    </source>
</evidence>
<protein>
    <submittedName>
        <fullName evidence="2">Uncharacterized protein</fullName>
    </submittedName>
</protein>
<gene>
    <name evidence="2" type="ORF">C4541_07045</name>
</gene>
<evidence type="ECO:0000256" key="1">
    <source>
        <dbReference type="SAM" id="SignalP"/>
    </source>
</evidence>
<dbReference type="Proteomes" id="UP000266426">
    <property type="component" value="Unassembled WGS sequence"/>
</dbReference>
<feature type="chain" id="PRO_5017184951" evidence="1">
    <location>
        <begin position="27"/>
        <end position="260"/>
    </location>
</feature>